<organism evidence="2 3">
    <name type="scientific">Mycoplasma phocoenae</name>
    <dbReference type="NCBI Taxonomy" id="754517"/>
    <lineage>
        <taxon>Bacteria</taxon>
        <taxon>Bacillati</taxon>
        <taxon>Mycoplasmatota</taxon>
        <taxon>Mollicutes</taxon>
        <taxon>Mycoplasmataceae</taxon>
        <taxon>Mycoplasma</taxon>
    </lineage>
</organism>
<gene>
    <name evidence="2" type="ORF">HGG69_02115</name>
</gene>
<sequence length="73" mass="7863">MNTEKAARYSGGSWLAAMSTVIPLGISIVSSLAGTIKAASSTNGEIKTKSGDTFKWDNKNTGETYVTPIYYYF</sequence>
<name>A0A858U6L2_9MOLU</name>
<keyword evidence="1" id="KW-1133">Transmembrane helix</keyword>
<keyword evidence="3" id="KW-1185">Reference proteome</keyword>
<evidence type="ECO:0000256" key="1">
    <source>
        <dbReference type="SAM" id="Phobius"/>
    </source>
</evidence>
<keyword evidence="1" id="KW-0472">Membrane</keyword>
<evidence type="ECO:0000313" key="3">
    <source>
        <dbReference type="Proteomes" id="UP000501060"/>
    </source>
</evidence>
<feature type="transmembrane region" description="Helical" evidence="1">
    <location>
        <begin position="12"/>
        <end position="33"/>
    </location>
</feature>
<reference evidence="2 3" key="1">
    <citation type="submission" date="2020-04" db="EMBL/GenBank/DDBJ databases">
        <title>Novel Mycoplasma species detected in Phocoena phocoena (harbor porpoise) from the USA.</title>
        <authorList>
            <person name="Volokhov D.V."/>
        </authorList>
    </citation>
    <scope>NUCLEOTIDE SEQUENCE [LARGE SCALE GENOMIC DNA]</scope>
    <source>
        <strain evidence="2 3">Phocoena C-264-GEN</strain>
    </source>
</reference>
<evidence type="ECO:0000313" key="2">
    <source>
        <dbReference type="EMBL" id="QJG67097.1"/>
    </source>
</evidence>
<dbReference type="EMBL" id="CP051481">
    <property type="protein sequence ID" value="QJG67097.1"/>
    <property type="molecule type" value="Genomic_DNA"/>
</dbReference>
<accession>A0A858U6L2</accession>
<dbReference type="KEGG" id="mphe:HGG69_02115"/>
<dbReference type="RefSeq" id="WP_169605148.1">
    <property type="nucleotide sequence ID" value="NZ_CP051481.1"/>
</dbReference>
<protein>
    <submittedName>
        <fullName evidence="2">Uncharacterized protein</fullName>
    </submittedName>
</protein>
<dbReference type="AlphaFoldDB" id="A0A858U6L2"/>
<proteinExistence type="predicted"/>
<keyword evidence="1" id="KW-0812">Transmembrane</keyword>
<dbReference type="Proteomes" id="UP000501060">
    <property type="component" value="Chromosome"/>
</dbReference>